<evidence type="ECO:0000259" key="4">
    <source>
        <dbReference type="Pfam" id="PF00496"/>
    </source>
</evidence>
<dbReference type="PANTHER" id="PTHR30290">
    <property type="entry name" value="PERIPLASMIC BINDING COMPONENT OF ABC TRANSPORTER"/>
    <property type="match status" value="1"/>
</dbReference>
<proteinExistence type="inferred from homology"/>
<dbReference type="PIRSF" id="PIRSF002741">
    <property type="entry name" value="MppA"/>
    <property type="match status" value="1"/>
</dbReference>
<dbReference type="InterPro" id="IPR000914">
    <property type="entry name" value="SBP_5_dom"/>
</dbReference>
<dbReference type="EMBL" id="CP054569">
    <property type="protein sequence ID" value="QKQ46651.1"/>
    <property type="molecule type" value="Genomic_DNA"/>
</dbReference>
<feature type="domain" description="Solute-binding protein family 5" evidence="4">
    <location>
        <begin position="75"/>
        <end position="433"/>
    </location>
</feature>
<gene>
    <name evidence="6" type="ORF">AAIK43_14090</name>
    <name evidence="5" type="ORF">FOC81_08090</name>
</gene>
<dbReference type="GO" id="GO:1904680">
    <property type="term" value="F:peptide transmembrane transporter activity"/>
    <property type="evidence" value="ECO:0007669"/>
    <property type="project" value="TreeGrafter"/>
</dbReference>
<evidence type="ECO:0000256" key="3">
    <source>
        <dbReference type="SAM" id="SignalP"/>
    </source>
</evidence>
<reference evidence="5 7" key="1">
    <citation type="submission" date="2020-05" db="EMBL/GenBank/DDBJ databases">
        <title>FDA dAtabase for Regulatory Grade micrObial Sequences (FDA-ARGOS): Supporting development and validation of Infectious Disease Dx tests.</title>
        <authorList>
            <person name="Sproer C."/>
            <person name="Gronow S."/>
            <person name="Severitt S."/>
            <person name="Schroder I."/>
            <person name="Tallon L."/>
            <person name="Sadzewicz L."/>
            <person name="Zhao X."/>
            <person name="Vavikolanu K."/>
            <person name="Mehta A."/>
            <person name="Aluvathingal J."/>
            <person name="Nadendla S."/>
            <person name="Myers T."/>
            <person name="Yan Y."/>
            <person name="Sichtig H."/>
        </authorList>
    </citation>
    <scope>NUCLEOTIDE SEQUENCE [LARGE SCALE GENOMIC DNA]</scope>
    <source>
        <strain evidence="5 7">FDAARGOS_787</strain>
    </source>
</reference>
<dbReference type="Pfam" id="PF00496">
    <property type="entry name" value="SBP_bac_5"/>
    <property type="match status" value="1"/>
</dbReference>
<reference evidence="6 8" key="2">
    <citation type="submission" date="2024-05" db="EMBL/GenBank/DDBJ databases">
        <title>Achromobacter denitrificans. BP1, complete genome.</title>
        <authorList>
            <person name="Zhang B."/>
        </authorList>
    </citation>
    <scope>NUCLEOTIDE SEQUENCE [LARGE SCALE GENOMIC DNA]</scope>
    <source>
        <strain evidence="6 8">BP1</strain>
    </source>
</reference>
<dbReference type="Gene3D" id="3.10.105.10">
    <property type="entry name" value="Dipeptide-binding Protein, Domain 3"/>
    <property type="match status" value="1"/>
</dbReference>
<dbReference type="Proteomes" id="UP000509782">
    <property type="component" value="Chromosome"/>
</dbReference>
<organism evidence="5 7">
    <name type="scientific">Achromobacter denitrificans</name>
    <name type="common">Alcaligenes denitrificans</name>
    <dbReference type="NCBI Taxonomy" id="32002"/>
    <lineage>
        <taxon>Bacteria</taxon>
        <taxon>Pseudomonadati</taxon>
        <taxon>Pseudomonadota</taxon>
        <taxon>Betaproteobacteria</taxon>
        <taxon>Burkholderiales</taxon>
        <taxon>Alcaligenaceae</taxon>
        <taxon>Achromobacter</taxon>
    </lineage>
</organism>
<dbReference type="RefSeq" id="WP_062683769.1">
    <property type="nucleotide sequence ID" value="NZ_CADIJN010000060.1"/>
</dbReference>
<dbReference type="CDD" id="cd08517">
    <property type="entry name" value="PBP2_NikA_DppA_OppA_like_13"/>
    <property type="match status" value="1"/>
</dbReference>
<dbReference type="Gene3D" id="3.40.190.10">
    <property type="entry name" value="Periplasmic binding protein-like II"/>
    <property type="match status" value="1"/>
</dbReference>
<keyword evidence="8" id="KW-1185">Reference proteome</keyword>
<evidence type="ECO:0000256" key="1">
    <source>
        <dbReference type="ARBA" id="ARBA00005695"/>
    </source>
</evidence>
<keyword evidence="2 3" id="KW-0732">Signal</keyword>
<dbReference type="InterPro" id="IPR030678">
    <property type="entry name" value="Peptide/Ni-bd"/>
</dbReference>
<evidence type="ECO:0000313" key="7">
    <source>
        <dbReference type="Proteomes" id="UP000509782"/>
    </source>
</evidence>
<dbReference type="GO" id="GO:0043190">
    <property type="term" value="C:ATP-binding cassette (ABC) transporter complex"/>
    <property type="evidence" value="ECO:0007669"/>
    <property type="project" value="InterPro"/>
</dbReference>
<dbReference type="PANTHER" id="PTHR30290:SF38">
    <property type="entry name" value="D,D-DIPEPTIDE-BINDING PERIPLASMIC PROTEIN DDPA-RELATED"/>
    <property type="match status" value="1"/>
</dbReference>
<evidence type="ECO:0000313" key="5">
    <source>
        <dbReference type="EMBL" id="QKQ46651.1"/>
    </source>
</evidence>
<evidence type="ECO:0000313" key="6">
    <source>
        <dbReference type="EMBL" id="XAN19129.1"/>
    </source>
</evidence>
<dbReference type="SUPFAM" id="SSF53850">
    <property type="entry name" value="Periplasmic binding protein-like II"/>
    <property type="match status" value="1"/>
</dbReference>
<accession>A0A3R9G190</accession>
<dbReference type="InterPro" id="IPR039424">
    <property type="entry name" value="SBP_5"/>
</dbReference>
<dbReference type="GeneID" id="92845620"/>
<sequence length="521" mass="58582">MNRRDFLIASAATAGWWSGSAALPAWAAAARNGVLNIAVQPEPSGLMLGIIQNGPTQMIGGQIYEGLLRYDEKLEPMPGLAASWTVNDTATVYTFKLKQGVLWHDGKPFDAHDVVFSVDQFLRKTHARLRAGLAFVDSIKALDDHTVEFRLPRPFAPFLGLFEVGTMPMVPRHLYEGTDFQTNPANNTPIGTGPYKFKEWRRGSYIQLVRNAQYHEPAVPNVETLYFHVIPDAASRSAAFESGKLDVLPGGTVEYFDIARLKGLPNVEITTKGWEFFGPHSFMWLNNRNPVLADLRVRRAIMYALDREAMRNVAWYGFGKVATGPFNSTVRYHTDEVTKYPRDLARARQLLKEAGYKGQTLRLLPLPYGETWQRFAEIARQNLAEAGIKLEMTATDVAGWSEKTANWDYDIAFCYLYQYGDAALGVARNYLSSTIAKGSPWNNVEGYSNPKVDDLFERGSREADPETRRRLYEEVQRVLVDDVPVAWLLELQFPTLYRNNIKNLINSGIGLNDSLARATLA</sequence>
<name>A0A3R9G190_ACHDE</name>
<comment type="similarity">
    <text evidence="1">Belongs to the bacterial solute-binding protein 5 family.</text>
</comment>
<dbReference type="PROSITE" id="PS51318">
    <property type="entry name" value="TAT"/>
    <property type="match status" value="1"/>
</dbReference>
<protein>
    <submittedName>
        <fullName evidence="5">ABC transporter substrate-binding protein</fullName>
    </submittedName>
</protein>
<dbReference type="AlphaFoldDB" id="A0A3R9G190"/>
<dbReference type="InterPro" id="IPR006311">
    <property type="entry name" value="TAT_signal"/>
</dbReference>
<feature type="chain" id="PRO_5030082689" evidence="3">
    <location>
        <begin position="28"/>
        <end position="521"/>
    </location>
</feature>
<dbReference type="GO" id="GO:0015833">
    <property type="term" value="P:peptide transport"/>
    <property type="evidence" value="ECO:0007669"/>
    <property type="project" value="TreeGrafter"/>
</dbReference>
<evidence type="ECO:0000313" key="8">
    <source>
        <dbReference type="Proteomes" id="UP001446337"/>
    </source>
</evidence>
<dbReference type="EMBL" id="CP154792">
    <property type="protein sequence ID" value="XAN19129.1"/>
    <property type="molecule type" value="Genomic_DNA"/>
</dbReference>
<dbReference type="GO" id="GO:0030288">
    <property type="term" value="C:outer membrane-bounded periplasmic space"/>
    <property type="evidence" value="ECO:0007669"/>
    <property type="project" value="UniProtKB-ARBA"/>
</dbReference>
<dbReference type="Proteomes" id="UP001446337">
    <property type="component" value="Chromosome"/>
</dbReference>
<feature type="signal peptide" evidence="3">
    <location>
        <begin position="1"/>
        <end position="27"/>
    </location>
</feature>
<dbReference type="OrthoDB" id="9801799at2"/>
<dbReference type="STRING" id="32002.BVK87_27265"/>
<evidence type="ECO:0000256" key="2">
    <source>
        <dbReference type="ARBA" id="ARBA00022729"/>
    </source>
</evidence>